<reference evidence="2 3" key="1">
    <citation type="submission" date="2020-08" db="EMBL/GenBank/DDBJ databases">
        <title>Genomic Encyclopedia of Type Strains, Phase IV (KMG-IV): sequencing the most valuable type-strain genomes for metagenomic binning, comparative biology and taxonomic classification.</title>
        <authorList>
            <person name="Goeker M."/>
        </authorList>
    </citation>
    <scope>NUCLEOTIDE SEQUENCE [LARGE SCALE GENOMIC DNA]</scope>
    <source>
        <strain evidence="2 3">DSM 25895</strain>
    </source>
</reference>
<feature type="transmembrane region" description="Helical" evidence="1">
    <location>
        <begin position="101"/>
        <end position="120"/>
    </location>
</feature>
<dbReference type="EMBL" id="JACIJE010000006">
    <property type="protein sequence ID" value="MBB5690149.1"/>
    <property type="molecule type" value="Genomic_DNA"/>
</dbReference>
<keyword evidence="1" id="KW-0812">Transmembrane</keyword>
<organism evidence="2 3">
    <name type="scientific">Neoroseomonas alkaliterrae</name>
    <dbReference type="NCBI Taxonomy" id="1452450"/>
    <lineage>
        <taxon>Bacteria</taxon>
        <taxon>Pseudomonadati</taxon>
        <taxon>Pseudomonadota</taxon>
        <taxon>Alphaproteobacteria</taxon>
        <taxon>Acetobacterales</taxon>
        <taxon>Acetobacteraceae</taxon>
        <taxon>Neoroseomonas</taxon>
    </lineage>
</organism>
<evidence type="ECO:0000313" key="3">
    <source>
        <dbReference type="Proteomes" id="UP000562254"/>
    </source>
</evidence>
<dbReference type="RefSeq" id="WP_184484664.1">
    <property type="nucleotide sequence ID" value="NZ_JAAEDJ010000015.1"/>
</dbReference>
<comment type="caution">
    <text evidence="2">The sequence shown here is derived from an EMBL/GenBank/DDBJ whole genome shotgun (WGS) entry which is preliminary data.</text>
</comment>
<dbReference type="AlphaFoldDB" id="A0A840XU23"/>
<keyword evidence="1" id="KW-0472">Membrane</keyword>
<sequence>MTLDPLIAAPLLVQAHAAAAVLAAPLGPAQFVLPKADAQHRALGRVWVLLMAVAAASALAITGLAGPGRWSLVHLRVPVLALLLALAVLAARRGWAERHRWTMVGLYLGAPLITGAFTLMPARIMHRVLPGG</sequence>
<evidence type="ECO:0000256" key="1">
    <source>
        <dbReference type="SAM" id="Phobius"/>
    </source>
</evidence>
<accession>A0A840XU23</accession>
<gene>
    <name evidence="2" type="ORF">FHS88_002282</name>
</gene>
<proteinExistence type="predicted"/>
<evidence type="ECO:0000313" key="2">
    <source>
        <dbReference type="EMBL" id="MBB5690149.1"/>
    </source>
</evidence>
<dbReference type="Pfam" id="PF10067">
    <property type="entry name" value="DUF2306"/>
    <property type="match status" value="1"/>
</dbReference>
<protein>
    <submittedName>
        <fullName evidence="2">Putative membrane protein</fullName>
    </submittedName>
</protein>
<feature type="transmembrane region" description="Helical" evidence="1">
    <location>
        <begin position="47"/>
        <end position="65"/>
    </location>
</feature>
<feature type="transmembrane region" description="Helical" evidence="1">
    <location>
        <begin position="77"/>
        <end position="95"/>
    </location>
</feature>
<dbReference type="Proteomes" id="UP000562254">
    <property type="component" value="Unassembled WGS sequence"/>
</dbReference>
<name>A0A840XU23_9PROT</name>
<dbReference type="InterPro" id="IPR018750">
    <property type="entry name" value="DUF2306_membrane"/>
</dbReference>
<keyword evidence="3" id="KW-1185">Reference proteome</keyword>
<keyword evidence="1" id="KW-1133">Transmembrane helix</keyword>